<sequence length="168" mass="18575">MNYLPICIQKPVNLSKLADELLAQNLIQPLQPNGTSTVYGTEESVTIYVYPGITQEELDAIGEEVESHDPTPVPEPPSEIEVVGRQLVDKELQILELQGQNQLLGQQVVGLELQNLELQNQNTMLGGQVVGLELSNLELTLENQMQEQQLVDMDLRLLNLEMGGTASE</sequence>
<evidence type="ECO:0000313" key="2">
    <source>
        <dbReference type="Proteomes" id="UP001172911"/>
    </source>
</evidence>
<comment type="caution">
    <text evidence="1">The sequence shown here is derived from an EMBL/GenBank/DDBJ whole genome shotgun (WGS) entry which is preliminary data.</text>
</comment>
<gene>
    <name evidence="1" type="ORF">P6N53_09800</name>
</gene>
<evidence type="ECO:0000313" key="1">
    <source>
        <dbReference type="EMBL" id="MDO7787512.1"/>
    </source>
</evidence>
<dbReference type="EMBL" id="JARPTC010000014">
    <property type="protein sequence ID" value="MDO7787512.1"/>
    <property type="molecule type" value="Genomic_DNA"/>
</dbReference>
<organism evidence="1 2">
    <name type="scientific">Desulforamulus aquiferis</name>
    <dbReference type="NCBI Taxonomy" id="1397668"/>
    <lineage>
        <taxon>Bacteria</taxon>
        <taxon>Bacillati</taxon>
        <taxon>Bacillota</taxon>
        <taxon>Clostridia</taxon>
        <taxon>Eubacteriales</taxon>
        <taxon>Peptococcaceae</taxon>
        <taxon>Desulforamulus</taxon>
    </lineage>
</organism>
<name>A0AAW7ZDS5_9FIRM</name>
<dbReference type="RefSeq" id="WP_304542657.1">
    <property type="nucleotide sequence ID" value="NZ_JARPTC010000014.1"/>
</dbReference>
<protein>
    <submittedName>
        <fullName evidence="1">Uncharacterized protein</fullName>
    </submittedName>
</protein>
<reference evidence="1" key="1">
    <citation type="journal article" date="2023" name="J. Hazard. Mater.">
        <title>Anaerobic biodegradation of pyrene and benzo[a]pyrene by a new sulfate-reducing Desulforamulus aquiferis strain DSA.</title>
        <authorList>
            <person name="Zhang Z."/>
            <person name="Sun J."/>
            <person name="Gong X."/>
            <person name="Wang C."/>
            <person name="Wang H."/>
        </authorList>
    </citation>
    <scope>NUCLEOTIDE SEQUENCE</scope>
    <source>
        <strain evidence="1">DSA</strain>
    </source>
</reference>
<keyword evidence="2" id="KW-1185">Reference proteome</keyword>
<dbReference type="Proteomes" id="UP001172911">
    <property type="component" value="Unassembled WGS sequence"/>
</dbReference>
<dbReference type="AlphaFoldDB" id="A0AAW7ZDS5"/>
<accession>A0AAW7ZDS5</accession>
<proteinExistence type="predicted"/>
<reference evidence="1" key="2">
    <citation type="submission" date="2023-03" db="EMBL/GenBank/DDBJ databases">
        <authorList>
            <person name="Zhang Z."/>
        </authorList>
    </citation>
    <scope>NUCLEOTIDE SEQUENCE</scope>
    <source>
        <strain evidence="1">DSA</strain>
    </source>
</reference>